<dbReference type="InterPro" id="IPR017850">
    <property type="entry name" value="Alkaline_phosphatase_core_sf"/>
</dbReference>
<evidence type="ECO:0000313" key="1">
    <source>
        <dbReference type="EMBL" id="PWV70365.1"/>
    </source>
</evidence>
<accession>A0A317N4Z9</accession>
<comment type="caution">
    <text evidence="1">The sequence shown here is derived from an EMBL/GenBank/DDBJ whole genome shotgun (WGS) entry which is preliminary data.</text>
</comment>
<dbReference type="AlphaFoldDB" id="A0A317N4Z9"/>
<dbReference type="PANTHER" id="PTHR10151">
    <property type="entry name" value="ECTONUCLEOTIDE PYROPHOSPHATASE/PHOSPHODIESTERASE"/>
    <property type="match status" value="1"/>
</dbReference>
<dbReference type="Gene3D" id="3.40.720.10">
    <property type="entry name" value="Alkaline Phosphatase, subunit A"/>
    <property type="match status" value="1"/>
</dbReference>
<protein>
    <submittedName>
        <fullName evidence="1">Type I phosphodiesterase/nucleotide pyrophosphatase</fullName>
    </submittedName>
</protein>
<proteinExistence type="predicted"/>
<dbReference type="RefSeq" id="WP_110040632.1">
    <property type="nucleotide sequence ID" value="NZ_QGTL01000013.1"/>
</dbReference>
<dbReference type="InterPro" id="IPR002591">
    <property type="entry name" value="Phosphodiest/P_Trfase"/>
</dbReference>
<organism evidence="1 2">
    <name type="scientific">Nocardia neocaledoniensis</name>
    <dbReference type="NCBI Taxonomy" id="236511"/>
    <lineage>
        <taxon>Bacteria</taxon>
        <taxon>Bacillati</taxon>
        <taxon>Actinomycetota</taxon>
        <taxon>Actinomycetes</taxon>
        <taxon>Mycobacteriales</taxon>
        <taxon>Nocardiaceae</taxon>
        <taxon>Nocardia</taxon>
    </lineage>
</organism>
<evidence type="ECO:0000313" key="2">
    <source>
        <dbReference type="Proteomes" id="UP000246410"/>
    </source>
</evidence>
<dbReference type="PANTHER" id="PTHR10151:SF120">
    <property type="entry name" value="BIS(5'-ADENOSYL)-TRIPHOSPHATASE"/>
    <property type="match status" value="1"/>
</dbReference>
<keyword evidence="2" id="KW-1185">Reference proteome</keyword>
<reference evidence="1 2" key="1">
    <citation type="submission" date="2018-05" db="EMBL/GenBank/DDBJ databases">
        <title>Genomic Encyclopedia of Type Strains, Phase IV (KMG-IV): sequencing the most valuable type-strain genomes for metagenomic binning, comparative biology and taxonomic classification.</title>
        <authorList>
            <person name="Goeker M."/>
        </authorList>
    </citation>
    <scope>NUCLEOTIDE SEQUENCE [LARGE SCALE GENOMIC DNA]</scope>
    <source>
        <strain evidence="1 2">DSM 44717</strain>
    </source>
</reference>
<gene>
    <name evidence="1" type="ORF">DFR69_11378</name>
</gene>
<name>A0A317N4Z9_9NOCA</name>
<dbReference type="GO" id="GO:0016787">
    <property type="term" value="F:hydrolase activity"/>
    <property type="evidence" value="ECO:0007669"/>
    <property type="project" value="UniProtKB-ARBA"/>
</dbReference>
<sequence length="387" mass="40570">MSATAIHDSVLVPRYGEASLADLLPSVLACLGVAGETDRLGLALDVDHVCVLLVDGLGALALAENAATAPFLTGLPAATLTAGFPSTTATSLTTLGTGLPPGEHGILSYLLRLPGQDRLFNTLRWRLHGEGPKVDALTAFAPEHVQPRPSAFERAIAAGIPAVQVAPGYQNGSGLTRAGWRGGDFRPTYSVGDLLDGVLRAVGSAPKTLVYTYHSELDTTGHARGPATRAWRFELAHVDRIAAELAARLPARSALIVTADHGMVELVDRIDFDTHPELPDGVAELGGEPRARHVYTRDGAAADVAATWRAVLGADFLVRTRAEAVEAGWFGPVAGEFTSRIGDLVVAALGTSGIVRTAAEPVQTMMVGHHGSLTAAEQLVPLRIHRT</sequence>
<dbReference type="Proteomes" id="UP000246410">
    <property type="component" value="Unassembled WGS sequence"/>
</dbReference>
<dbReference type="EMBL" id="QGTL01000013">
    <property type="protein sequence ID" value="PWV70365.1"/>
    <property type="molecule type" value="Genomic_DNA"/>
</dbReference>
<dbReference type="Pfam" id="PF01663">
    <property type="entry name" value="Phosphodiest"/>
    <property type="match status" value="1"/>
</dbReference>
<dbReference type="SUPFAM" id="SSF53649">
    <property type="entry name" value="Alkaline phosphatase-like"/>
    <property type="match status" value="1"/>
</dbReference>